<gene>
    <name evidence="2" type="ORF">AMORRO_LOCUS1351</name>
</gene>
<accession>A0A9N8VM15</accession>
<keyword evidence="3" id="KW-1185">Reference proteome</keyword>
<organism evidence="2 3">
    <name type="scientific">Acaulospora morrowiae</name>
    <dbReference type="NCBI Taxonomy" id="94023"/>
    <lineage>
        <taxon>Eukaryota</taxon>
        <taxon>Fungi</taxon>
        <taxon>Fungi incertae sedis</taxon>
        <taxon>Mucoromycota</taxon>
        <taxon>Glomeromycotina</taxon>
        <taxon>Glomeromycetes</taxon>
        <taxon>Diversisporales</taxon>
        <taxon>Acaulosporaceae</taxon>
        <taxon>Acaulospora</taxon>
    </lineage>
</organism>
<feature type="compositionally biased region" description="Basic and acidic residues" evidence="1">
    <location>
        <begin position="47"/>
        <end position="68"/>
    </location>
</feature>
<dbReference type="EMBL" id="CAJVPV010000501">
    <property type="protein sequence ID" value="CAG8460039.1"/>
    <property type="molecule type" value="Genomic_DNA"/>
</dbReference>
<feature type="region of interest" description="Disordered" evidence="1">
    <location>
        <begin position="40"/>
        <end position="68"/>
    </location>
</feature>
<name>A0A9N8VM15_9GLOM</name>
<evidence type="ECO:0000256" key="1">
    <source>
        <dbReference type="SAM" id="MobiDB-lite"/>
    </source>
</evidence>
<dbReference type="Proteomes" id="UP000789342">
    <property type="component" value="Unassembled WGS sequence"/>
</dbReference>
<reference evidence="2" key="1">
    <citation type="submission" date="2021-06" db="EMBL/GenBank/DDBJ databases">
        <authorList>
            <person name="Kallberg Y."/>
            <person name="Tangrot J."/>
            <person name="Rosling A."/>
        </authorList>
    </citation>
    <scope>NUCLEOTIDE SEQUENCE</scope>
    <source>
        <strain evidence="2">CL551</strain>
    </source>
</reference>
<evidence type="ECO:0000313" key="2">
    <source>
        <dbReference type="EMBL" id="CAG8460039.1"/>
    </source>
</evidence>
<sequence>MIIDLMQSNNMKLNINHYNALIKAYGSGYDKNVQTELNTIDLNNDPSNKDDKDSLLNHSEKIKNPEIS</sequence>
<proteinExistence type="predicted"/>
<protein>
    <submittedName>
        <fullName evidence="2">13806_t:CDS:1</fullName>
    </submittedName>
</protein>
<dbReference type="AlphaFoldDB" id="A0A9N8VM15"/>
<comment type="caution">
    <text evidence="2">The sequence shown here is derived from an EMBL/GenBank/DDBJ whole genome shotgun (WGS) entry which is preliminary data.</text>
</comment>
<evidence type="ECO:0000313" key="3">
    <source>
        <dbReference type="Proteomes" id="UP000789342"/>
    </source>
</evidence>